<sequence>MIHKIEMNTKDKILEAAVKLFTENGFHETSMAAIAEEAGLGKGTLYWHFSSKDELFGEAVIRGGRKIIKETHNFIIQENKGQSAGDILKSFFRLNFKRIYRNKKVIGLFTNTESYFSSDVKKIFFKIHSAIASEVEEIIKLGIKNGEFRNISSRKAAIFIVGSLGAMNGIILEDDMEDIEELVESLYDLVLKGIQEEGR</sequence>
<dbReference type="AlphaFoldDB" id="A0A8A7KD40"/>
<dbReference type="SUPFAM" id="SSF46689">
    <property type="entry name" value="Homeodomain-like"/>
    <property type="match status" value="1"/>
</dbReference>
<dbReference type="Pfam" id="PF00440">
    <property type="entry name" value="TetR_N"/>
    <property type="match status" value="1"/>
</dbReference>
<keyword evidence="1" id="KW-0805">Transcription regulation</keyword>
<protein>
    <submittedName>
        <fullName evidence="6">TetR family transcriptional regulator</fullName>
    </submittedName>
</protein>
<dbReference type="InterPro" id="IPR009057">
    <property type="entry name" value="Homeodomain-like_sf"/>
</dbReference>
<dbReference type="InterPro" id="IPR050109">
    <property type="entry name" value="HTH-type_TetR-like_transc_reg"/>
</dbReference>
<dbReference type="Pfam" id="PF08360">
    <property type="entry name" value="TetR_C_5"/>
    <property type="match status" value="1"/>
</dbReference>
<keyword evidence="2 4" id="KW-0238">DNA-binding</keyword>
<dbReference type="InterPro" id="IPR023772">
    <property type="entry name" value="DNA-bd_HTH_TetR-type_CS"/>
</dbReference>
<dbReference type="PROSITE" id="PS01081">
    <property type="entry name" value="HTH_TETR_1"/>
    <property type="match status" value="1"/>
</dbReference>
<evidence type="ECO:0000313" key="6">
    <source>
        <dbReference type="EMBL" id="QTL96807.1"/>
    </source>
</evidence>
<evidence type="ECO:0000259" key="5">
    <source>
        <dbReference type="PROSITE" id="PS50977"/>
    </source>
</evidence>
<dbReference type="PANTHER" id="PTHR30055:SF234">
    <property type="entry name" value="HTH-TYPE TRANSCRIPTIONAL REGULATOR BETI"/>
    <property type="match status" value="1"/>
</dbReference>
<feature type="domain" description="HTH tetR-type" evidence="5">
    <location>
        <begin position="7"/>
        <end position="67"/>
    </location>
</feature>
<name>A0A8A7KD40_9FIRM</name>
<evidence type="ECO:0000256" key="1">
    <source>
        <dbReference type="ARBA" id="ARBA00023015"/>
    </source>
</evidence>
<dbReference type="SUPFAM" id="SSF48498">
    <property type="entry name" value="Tetracyclin repressor-like, C-terminal domain"/>
    <property type="match status" value="1"/>
</dbReference>
<accession>A0A8A7KD40</accession>
<proteinExistence type="predicted"/>
<evidence type="ECO:0000313" key="7">
    <source>
        <dbReference type="Proteomes" id="UP000665020"/>
    </source>
</evidence>
<evidence type="ECO:0000256" key="4">
    <source>
        <dbReference type="PROSITE-ProRule" id="PRU00335"/>
    </source>
</evidence>
<dbReference type="Gene3D" id="1.10.10.60">
    <property type="entry name" value="Homeodomain-like"/>
    <property type="match status" value="1"/>
</dbReference>
<dbReference type="KEGG" id="ifn:GM661_01865"/>
<dbReference type="RefSeq" id="WP_230868495.1">
    <property type="nucleotide sequence ID" value="NZ_CP046640.1"/>
</dbReference>
<keyword evidence="7" id="KW-1185">Reference proteome</keyword>
<dbReference type="InterPro" id="IPR036271">
    <property type="entry name" value="Tet_transcr_reg_TetR-rel_C_sf"/>
</dbReference>
<dbReference type="InterPro" id="IPR013571">
    <property type="entry name" value="Tscrpt_reg_QacR_C"/>
</dbReference>
<dbReference type="InterPro" id="IPR001647">
    <property type="entry name" value="HTH_TetR"/>
</dbReference>
<gene>
    <name evidence="6" type="ORF">GM661_01865</name>
</gene>
<organism evidence="6 7">
    <name type="scientific">Iocasia fonsfrigidae</name>
    <dbReference type="NCBI Taxonomy" id="2682810"/>
    <lineage>
        <taxon>Bacteria</taxon>
        <taxon>Bacillati</taxon>
        <taxon>Bacillota</taxon>
        <taxon>Clostridia</taxon>
        <taxon>Halanaerobiales</taxon>
        <taxon>Halanaerobiaceae</taxon>
        <taxon>Iocasia</taxon>
    </lineage>
</organism>
<dbReference type="GO" id="GO:0003700">
    <property type="term" value="F:DNA-binding transcription factor activity"/>
    <property type="evidence" value="ECO:0007669"/>
    <property type="project" value="InterPro"/>
</dbReference>
<dbReference type="EMBL" id="CP046640">
    <property type="protein sequence ID" value="QTL96807.1"/>
    <property type="molecule type" value="Genomic_DNA"/>
</dbReference>
<dbReference type="PANTHER" id="PTHR30055">
    <property type="entry name" value="HTH-TYPE TRANSCRIPTIONAL REGULATOR RUTR"/>
    <property type="match status" value="1"/>
</dbReference>
<dbReference type="GO" id="GO:0045892">
    <property type="term" value="P:negative regulation of DNA-templated transcription"/>
    <property type="evidence" value="ECO:0007669"/>
    <property type="project" value="InterPro"/>
</dbReference>
<dbReference type="PROSITE" id="PS50977">
    <property type="entry name" value="HTH_TETR_2"/>
    <property type="match status" value="1"/>
</dbReference>
<dbReference type="PRINTS" id="PR00455">
    <property type="entry name" value="HTHTETR"/>
</dbReference>
<dbReference type="Proteomes" id="UP000665020">
    <property type="component" value="Chromosome"/>
</dbReference>
<dbReference type="Gene3D" id="1.10.357.10">
    <property type="entry name" value="Tetracycline Repressor, domain 2"/>
    <property type="match status" value="1"/>
</dbReference>
<keyword evidence="3" id="KW-0804">Transcription</keyword>
<dbReference type="GO" id="GO:0000976">
    <property type="term" value="F:transcription cis-regulatory region binding"/>
    <property type="evidence" value="ECO:0007669"/>
    <property type="project" value="TreeGrafter"/>
</dbReference>
<reference evidence="6" key="1">
    <citation type="submission" date="2019-12" db="EMBL/GenBank/DDBJ databases">
        <authorList>
            <person name="zhang j."/>
            <person name="sun C.M."/>
        </authorList>
    </citation>
    <scope>NUCLEOTIDE SEQUENCE</scope>
    <source>
        <strain evidence="6">NS-1</strain>
    </source>
</reference>
<feature type="DNA-binding region" description="H-T-H motif" evidence="4">
    <location>
        <begin position="30"/>
        <end position="49"/>
    </location>
</feature>
<evidence type="ECO:0000256" key="2">
    <source>
        <dbReference type="ARBA" id="ARBA00023125"/>
    </source>
</evidence>
<dbReference type="FunFam" id="1.10.10.60:FF:000141">
    <property type="entry name" value="TetR family transcriptional regulator"/>
    <property type="match status" value="1"/>
</dbReference>
<evidence type="ECO:0000256" key="3">
    <source>
        <dbReference type="ARBA" id="ARBA00023163"/>
    </source>
</evidence>